<dbReference type="GO" id="GO:0034063">
    <property type="term" value="P:stress granule assembly"/>
    <property type="evidence" value="ECO:0007669"/>
    <property type="project" value="TreeGrafter"/>
</dbReference>
<feature type="region of interest" description="Disordered" evidence="1">
    <location>
        <begin position="1"/>
        <end position="26"/>
    </location>
</feature>
<sequence length="610" mass="67201">MGTRLESRTQSTKMISSKSTAVGKRGAYERPSHDRLVYFSSYLLGHQVEVQMTDGSVFSGIFHATNADKDFGIILKMAHLIKDGFQGRKDTPESLIKPPTKTLIIPGKELVQVIAKGVPATIDVFRAEMLREKQQELLTDSCISQSRYGEVERQLERWVPDDDALECPELDNIFDGHWNRGWDQFEANETLFGVKSTFNEELYTTKLDKGPQMRALEKEALRIAREIEGEETHDLHLAEERGIQLHGNLEVDEETRFSAVVRGVDDSGYGDCEDILLDSRNDETFQCISSSSMGKSLTGTSVGKVVDGVEFSSRSSSMDELQSSQLSTSTDVYQTYYDDHSKQSSAEHVRQSASMMDESRGHKVTFSEHDGASCNEDEMRTQMLADGVRASIPEDSKSSLRVKKETLDKGGSSIDVSALSPPLERQEKITGSSSEKGAVASSKSQDNARSANSCVRPSTSLSSFDKTGAVSSNGLSRSSSVSSFSSEKSTKSTLNPHSKEFKFNPNAKSFVPSQATLRPASPVSDNSFYYPAGVAAMPHMHGMPMGVGVGPSFTGHQSVVFNPQATPAQQPYFHPNGPQYGQQMMMGHPRQVVYMPTYPPEMPYKGRGEY</sequence>
<dbReference type="SMART" id="SM01272">
    <property type="entry name" value="LsmAD"/>
    <property type="match status" value="1"/>
</dbReference>
<feature type="domain" description="LsmAD" evidence="2">
    <location>
        <begin position="192"/>
        <end position="263"/>
    </location>
</feature>
<feature type="compositionally biased region" description="Polar residues" evidence="1">
    <location>
        <begin position="8"/>
        <end position="20"/>
    </location>
</feature>
<dbReference type="InterPro" id="IPR009604">
    <property type="entry name" value="LsmAD_domain"/>
</dbReference>
<dbReference type="InterPro" id="IPR045117">
    <property type="entry name" value="ATXN2-like"/>
</dbReference>
<reference evidence="4" key="1">
    <citation type="journal article" date="2023" name="Proc. Natl. Acad. Sci. U.S.A.">
        <title>Genomic and structural basis for evolution of tropane alkaloid biosynthesis.</title>
        <authorList>
            <person name="Wanga Y.-J."/>
            <person name="Taina T."/>
            <person name="Yua J.-Y."/>
            <person name="Lia J."/>
            <person name="Xua B."/>
            <person name="Chenc J."/>
            <person name="D'Auriad J.C."/>
            <person name="Huanga J.-P."/>
            <person name="Huanga S.-X."/>
        </authorList>
    </citation>
    <scope>NUCLEOTIDE SEQUENCE [LARGE SCALE GENOMIC DNA]</scope>
    <source>
        <strain evidence="4">cv. KIB-2019</strain>
    </source>
</reference>
<feature type="compositionally biased region" description="Basic and acidic residues" evidence="1">
    <location>
        <begin position="340"/>
        <end position="350"/>
    </location>
</feature>
<feature type="region of interest" description="Disordered" evidence="1">
    <location>
        <begin position="340"/>
        <end position="374"/>
    </location>
</feature>
<evidence type="ECO:0000313" key="4">
    <source>
        <dbReference type="Proteomes" id="UP001152561"/>
    </source>
</evidence>
<comment type="caution">
    <text evidence="3">The sequence shown here is derived from an EMBL/GenBank/DDBJ whole genome shotgun (WGS) entry which is preliminary data.</text>
</comment>
<dbReference type="Proteomes" id="UP001152561">
    <property type="component" value="Unassembled WGS sequence"/>
</dbReference>
<gene>
    <name evidence="3" type="ORF">K7X08_023920</name>
</gene>
<protein>
    <recommendedName>
        <fullName evidence="2">LsmAD domain-containing protein</fullName>
    </recommendedName>
</protein>
<dbReference type="GO" id="GO:0003729">
    <property type="term" value="F:mRNA binding"/>
    <property type="evidence" value="ECO:0007669"/>
    <property type="project" value="TreeGrafter"/>
</dbReference>
<feature type="compositionally biased region" description="Low complexity" evidence="1">
    <location>
        <begin position="471"/>
        <end position="487"/>
    </location>
</feature>
<feature type="compositionally biased region" description="Basic and acidic residues" evidence="1">
    <location>
        <begin position="392"/>
        <end position="408"/>
    </location>
</feature>
<feature type="compositionally biased region" description="Polar residues" evidence="1">
    <location>
        <begin position="429"/>
        <end position="465"/>
    </location>
</feature>
<feature type="compositionally biased region" description="Basic and acidic residues" evidence="1">
    <location>
        <begin position="357"/>
        <end position="371"/>
    </location>
</feature>
<dbReference type="PANTHER" id="PTHR12854">
    <property type="entry name" value="ATAXIN 2-RELATED"/>
    <property type="match status" value="1"/>
</dbReference>
<keyword evidence="4" id="KW-1185">Reference proteome</keyword>
<dbReference type="Pfam" id="PF06741">
    <property type="entry name" value="LsmAD"/>
    <property type="match status" value="1"/>
</dbReference>
<dbReference type="GO" id="GO:0010494">
    <property type="term" value="C:cytoplasmic stress granule"/>
    <property type="evidence" value="ECO:0007669"/>
    <property type="project" value="TreeGrafter"/>
</dbReference>
<evidence type="ECO:0000256" key="1">
    <source>
        <dbReference type="SAM" id="MobiDB-lite"/>
    </source>
</evidence>
<evidence type="ECO:0000313" key="3">
    <source>
        <dbReference type="EMBL" id="KAJ8553242.1"/>
    </source>
</evidence>
<dbReference type="EMBL" id="JAJAGQ010000009">
    <property type="protein sequence ID" value="KAJ8553242.1"/>
    <property type="molecule type" value="Genomic_DNA"/>
</dbReference>
<proteinExistence type="predicted"/>
<dbReference type="InterPro" id="IPR025852">
    <property type="entry name" value="SM_dom_ATX"/>
</dbReference>
<dbReference type="OrthoDB" id="2275718at2759"/>
<evidence type="ECO:0000259" key="2">
    <source>
        <dbReference type="SMART" id="SM01272"/>
    </source>
</evidence>
<dbReference type="PANTHER" id="PTHR12854:SF22">
    <property type="entry name" value="POLYADENYLATE-BINDING PROTEIN-INTERACTING PROTEIN 4-LIKE"/>
    <property type="match status" value="1"/>
</dbReference>
<organism evidence="3 4">
    <name type="scientific">Anisodus acutangulus</name>
    <dbReference type="NCBI Taxonomy" id="402998"/>
    <lineage>
        <taxon>Eukaryota</taxon>
        <taxon>Viridiplantae</taxon>
        <taxon>Streptophyta</taxon>
        <taxon>Embryophyta</taxon>
        <taxon>Tracheophyta</taxon>
        <taxon>Spermatophyta</taxon>
        <taxon>Magnoliopsida</taxon>
        <taxon>eudicotyledons</taxon>
        <taxon>Gunneridae</taxon>
        <taxon>Pentapetalae</taxon>
        <taxon>asterids</taxon>
        <taxon>lamiids</taxon>
        <taxon>Solanales</taxon>
        <taxon>Solanaceae</taxon>
        <taxon>Solanoideae</taxon>
        <taxon>Hyoscyameae</taxon>
        <taxon>Anisodus</taxon>
    </lineage>
</organism>
<accession>A0A9Q1M907</accession>
<dbReference type="Pfam" id="PF14438">
    <property type="entry name" value="SM-ATX"/>
    <property type="match status" value="1"/>
</dbReference>
<feature type="region of interest" description="Disordered" evidence="1">
    <location>
        <begin position="388"/>
        <end position="506"/>
    </location>
</feature>
<dbReference type="AlphaFoldDB" id="A0A9Q1M907"/>
<name>A0A9Q1M907_9SOLA</name>